<name>A0ABM9D6P6_9BACT</name>
<dbReference type="CDD" id="cd07820">
    <property type="entry name" value="SRPBCC_3"/>
    <property type="match status" value="1"/>
</dbReference>
<dbReference type="EMBL" id="OW150024">
    <property type="protein sequence ID" value="CAH2030382.1"/>
    <property type="molecule type" value="Genomic_DNA"/>
</dbReference>
<organism evidence="1 2">
    <name type="scientific">Trichlorobacter ammonificans</name>
    <dbReference type="NCBI Taxonomy" id="2916410"/>
    <lineage>
        <taxon>Bacteria</taxon>
        <taxon>Pseudomonadati</taxon>
        <taxon>Thermodesulfobacteriota</taxon>
        <taxon>Desulfuromonadia</taxon>
        <taxon>Geobacterales</taxon>
        <taxon>Geobacteraceae</taxon>
        <taxon>Trichlorobacter</taxon>
    </lineage>
</organism>
<dbReference type="Proteomes" id="UP001295463">
    <property type="component" value="Chromosome"/>
</dbReference>
<gene>
    <name evidence="1" type="ORF">GEAMG1_0565</name>
</gene>
<dbReference type="RefSeq" id="WP_305731319.1">
    <property type="nucleotide sequence ID" value="NZ_OW150024.1"/>
</dbReference>
<dbReference type="Gene3D" id="3.30.530.20">
    <property type="match status" value="1"/>
</dbReference>
<evidence type="ECO:0000313" key="2">
    <source>
        <dbReference type="Proteomes" id="UP001295463"/>
    </source>
</evidence>
<sequence length="167" mass="18977">MKLFSLQRRQLLPVPAEDAWAFFVNPANLPLITPPDLGFRITSPLPERMYAGMIVSYTVTPFAGLPVTRVTEITHLEEPFFFVDEQRLGPYRFWHHQHLFRPVPAGTEMTDLVHYALPLGPLGLLAAPLVQARLEAIFAWRRAALAARFGSAEQAERLENEVEKIRC</sequence>
<dbReference type="InterPro" id="IPR023393">
    <property type="entry name" value="START-like_dom_sf"/>
</dbReference>
<dbReference type="SUPFAM" id="SSF55961">
    <property type="entry name" value="Bet v1-like"/>
    <property type="match status" value="1"/>
</dbReference>
<accession>A0ABM9D6P6</accession>
<reference evidence="1 2" key="1">
    <citation type="submission" date="2022-03" db="EMBL/GenBank/DDBJ databases">
        <authorList>
            <person name="Koch H."/>
        </authorList>
    </citation>
    <scope>NUCLEOTIDE SEQUENCE [LARGE SCALE GENOMIC DNA]</scope>
    <source>
        <strain evidence="1 2">G1</strain>
    </source>
</reference>
<keyword evidence="2" id="KW-1185">Reference proteome</keyword>
<protein>
    <submittedName>
        <fullName evidence="1">Cell division inhibitor</fullName>
    </submittedName>
</protein>
<proteinExistence type="predicted"/>
<evidence type="ECO:0000313" key="1">
    <source>
        <dbReference type="EMBL" id="CAH2030382.1"/>
    </source>
</evidence>